<evidence type="ECO:0000256" key="2">
    <source>
        <dbReference type="ARBA" id="ARBA00022827"/>
    </source>
</evidence>
<dbReference type="Proteomes" id="UP000053317">
    <property type="component" value="Unassembled WGS sequence"/>
</dbReference>
<dbReference type="OrthoDB" id="1716816at2759"/>
<dbReference type="InterPro" id="IPR038220">
    <property type="entry name" value="PHOX_C_sf"/>
</dbReference>
<keyword evidence="1" id="KW-0285">Flavoprotein</keyword>
<reference evidence="5 6" key="1">
    <citation type="submission" date="2015-05" db="EMBL/GenBank/DDBJ databases">
        <title>Distinctive expansion of gene families associated with plant cell wall degradation and secondary metabolism in the genomes of grapevine trunk pathogens.</title>
        <authorList>
            <person name="Lawrence D.P."/>
            <person name="Travadon R."/>
            <person name="Rolshausen P.E."/>
            <person name="Baumgartner K."/>
        </authorList>
    </citation>
    <scope>NUCLEOTIDE SEQUENCE [LARGE SCALE GENOMIC DNA]</scope>
    <source>
        <strain evidence="5">UCRPC4</strain>
    </source>
</reference>
<dbReference type="GO" id="GO:0071949">
    <property type="term" value="F:FAD binding"/>
    <property type="evidence" value="ECO:0007669"/>
    <property type="project" value="InterPro"/>
</dbReference>
<feature type="domain" description="FAD-binding" evidence="4">
    <location>
        <begin position="5"/>
        <end position="368"/>
    </location>
</feature>
<dbReference type="PANTHER" id="PTHR43004">
    <property type="entry name" value="TRK SYSTEM POTASSIUM UPTAKE PROTEIN"/>
    <property type="match status" value="1"/>
</dbReference>
<evidence type="ECO:0000256" key="1">
    <source>
        <dbReference type="ARBA" id="ARBA00022630"/>
    </source>
</evidence>
<dbReference type="PANTHER" id="PTHR43004:SF5">
    <property type="entry name" value="FAD-BINDING DOMAIN-CONTAINING PROTEIN"/>
    <property type="match status" value="1"/>
</dbReference>
<dbReference type="InterPro" id="IPR036188">
    <property type="entry name" value="FAD/NAD-bd_sf"/>
</dbReference>
<dbReference type="Gene3D" id="3.30.9.10">
    <property type="entry name" value="D-Amino Acid Oxidase, subunit A, domain 2"/>
    <property type="match status" value="1"/>
</dbReference>
<protein>
    <submittedName>
        <fullName evidence="5">Putativedichlorophenol 6</fullName>
    </submittedName>
</protein>
<keyword evidence="2" id="KW-0274">FAD</keyword>
<dbReference type="Gene3D" id="3.50.50.60">
    <property type="entry name" value="FAD/NAD(P)-binding domain"/>
    <property type="match status" value="1"/>
</dbReference>
<dbReference type="InterPro" id="IPR050641">
    <property type="entry name" value="RIFMO-like"/>
</dbReference>
<proteinExistence type="predicted"/>
<dbReference type="InterPro" id="IPR002938">
    <property type="entry name" value="FAD-bd"/>
</dbReference>
<reference evidence="5 6" key="2">
    <citation type="submission" date="2015-05" db="EMBL/GenBank/DDBJ databases">
        <authorList>
            <person name="Morales-Cruz A."/>
            <person name="Amrine K.C."/>
            <person name="Cantu D."/>
        </authorList>
    </citation>
    <scope>NUCLEOTIDE SEQUENCE [LARGE SCALE GENOMIC DNA]</scope>
    <source>
        <strain evidence="5">UCRPC4</strain>
    </source>
</reference>
<dbReference type="GO" id="GO:0016709">
    <property type="term" value="F:oxidoreductase activity, acting on paired donors, with incorporation or reduction of molecular oxygen, NAD(P)H as one donor, and incorporation of one atom of oxygen"/>
    <property type="evidence" value="ECO:0007669"/>
    <property type="project" value="UniProtKB-ARBA"/>
</dbReference>
<evidence type="ECO:0000313" key="5">
    <source>
        <dbReference type="EMBL" id="KKY14081.1"/>
    </source>
</evidence>
<name>A0A0G2DV73_PHACM</name>
<comment type="caution">
    <text evidence="5">The sequence shown here is derived from an EMBL/GenBank/DDBJ whole genome shotgun (WGS) entry which is preliminary data.</text>
</comment>
<dbReference type="PRINTS" id="PR00420">
    <property type="entry name" value="RNGMNOXGNASE"/>
</dbReference>
<dbReference type="SUPFAM" id="SSF51905">
    <property type="entry name" value="FAD/NAD(P)-binding domain"/>
    <property type="match status" value="1"/>
</dbReference>
<evidence type="ECO:0000256" key="3">
    <source>
        <dbReference type="ARBA" id="ARBA00023002"/>
    </source>
</evidence>
<dbReference type="EMBL" id="LCWF01000238">
    <property type="protein sequence ID" value="KKY14081.1"/>
    <property type="molecule type" value="Genomic_DNA"/>
</dbReference>
<dbReference type="AlphaFoldDB" id="A0A0G2DV73"/>
<dbReference type="Pfam" id="PF01494">
    <property type="entry name" value="FAD_binding_3"/>
    <property type="match status" value="1"/>
</dbReference>
<sequence length="608" mass="67406">MTEVDVDVLIVGGGPVGLAIAYQLLLFSPSTTIHLIEKNPKPLQQRFGRAVTFWCRSMEMLDQIGLAEEIIQQCYSIRTSAAYNQKGEEVFGRGWSFLENVQDTKWDFASVLRQKYVEEIFRGKIEDLLEGGSGGEIKAPAEFKSLEVDETIGIGDKGRVIATVWDEEKKEEYRVKCRYLIGADGSRTAVRGAAGIESDGSRTEDKWVRIDGVLKHTTMPKPRSYGALESQIYGNVLWIPLDHGATRIGYSFHEERQKLYKEMNEEAFIQEAKLSVAPFEIEFERVDWASVYMVGQRVARSFWTKGCVFLAGDACHTHSSGAGQGMNTGLHDAVNLSWKLSLVLTGKAKPSLLETYDSERRPNAVKLIKYDEDISTLVTGKLPKSWSGDPNANPNIVLGQILQEAKGFNTGLSMAYEPNMLNIENAGEKVPNNDDETLTKITIPTPPTPGFRAPDVQLTIPALLEPTRLHKITPNRAKFHIILFAGDPAHTRQPAQHLTEKLKESLLFSSSASKPSPRTQTLTNGIDALAIGSGNIRVLTDNQDLSHLHDRSRPTTSLPLNFLTIFSTHAGSTWDLLGTAPLGKTFWDLDASAHTRYGVDVEKAEYSV</sequence>
<organism evidence="5 6">
    <name type="scientific">Phaeomoniella chlamydospora</name>
    <name type="common">Phaeoacremonium chlamydosporum</name>
    <dbReference type="NCBI Taxonomy" id="158046"/>
    <lineage>
        <taxon>Eukaryota</taxon>
        <taxon>Fungi</taxon>
        <taxon>Dikarya</taxon>
        <taxon>Ascomycota</taxon>
        <taxon>Pezizomycotina</taxon>
        <taxon>Eurotiomycetes</taxon>
        <taxon>Chaetothyriomycetidae</taxon>
        <taxon>Phaeomoniellales</taxon>
        <taxon>Phaeomoniellaceae</taxon>
        <taxon>Phaeomoniella</taxon>
    </lineage>
</organism>
<dbReference type="Gene3D" id="3.40.30.20">
    <property type="match status" value="1"/>
</dbReference>
<evidence type="ECO:0000313" key="6">
    <source>
        <dbReference type="Proteomes" id="UP000053317"/>
    </source>
</evidence>
<dbReference type="SUPFAM" id="SSF54373">
    <property type="entry name" value="FAD-linked reductases, C-terminal domain"/>
    <property type="match status" value="1"/>
</dbReference>
<keyword evidence="6" id="KW-1185">Reference proteome</keyword>
<accession>A0A0G2DV73</accession>
<keyword evidence="3" id="KW-0560">Oxidoreductase</keyword>
<gene>
    <name evidence="5" type="ORF">UCRPC4_g06852</name>
</gene>
<evidence type="ECO:0000259" key="4">
    <source>
        <dbReference type="Pfam" id="PF01494"/>
    </source>
</evidence>